<evidence type="ECO:0000313" key="2">
    <source>
        <dbReference type="Proteomes" id="UP001500051"/>
    </source>
</evidence>
<comment type="caution">
    <text evidence="1">The sequence shown here is derived from an EMBL/GenBank/DDBJ whole genome shotgun (WGS) entry which is preliminary data.</text>
</comment>
<accession>A0ABP7D484</accession>
<dbReference type="EMBL" id="BAAAYX010000003">
    <property type="protein sequence ID" value="GAA3698516.1"/>
    <property type="molecule type" value="Genomic_DNA"/>
</dbReference>
<dbReference type="RefSeq" id="WP_344811548.1">
    <property type="nucleotide sequence ID" value="NZ_BAAAYX010000003.1"/>
</dbReference>
<dbReference type="Proteomes" id="UP001500051">
    <property type="component" value="Unassembled WGS sequence"/>
</dbReference>
<reference evidence="2" key="1">
    <citation type="journal article" date="2019" name="Int. J. Syst. Evol. Microbiol.">
        <title>The Global Catalogue of Microorganisms (GCM) 10K type strain sequencing project: providing services to taxonomists for standard genome sequencing and annotation.</title>
        <authorList>
            <consortium name="The Broad Institute Genomics Platform"/>
            <consortium name="The Broad Institute Genome Sequencing Center for Infectious Disease"/>
            <person name="Wu L."/>
            <person name="Ma J."/>
        </authorList>
    </citation>
    <scope>NUCLEOTIDE SEQUENCE [LARGE SCALE GENOMIC DNA]</scope>
    <source>
        <strain evidence="2">JCM 16548</strain>
    </source>
</reference>
<evidence type="ECO:0000313" key="1">
    <source>
        <dbReference type="EMBL" id="GAA3698516.1"/>
    </source>
</evidence>
<proteinExistence type="predicted"/>
<organism evidence="1 2">
    <name type="scientific">Microlunatus aurantiacus</name>
    <dbReference type="NCBI Taxonomy" id="446786"/>
    <lineage>
        <taxon>Bacteria</taxon>
        <taxon>Bacillati</taxon>
        <taxon>Actinomycetota</taxon>
        <taxon>Actinomycetes</taxon>
        <taxon>Propionibacteriales</taxon>
        <taxon>Propionibacteriaceae</taxon>
        <taxon>Microlunatus</taxon>
    </lineage>
</organism>
<gene>
    <name evidence="1" type="ORF">GCM10022204_13570</name>
</gene>
<protein>
    <submittedName>
        <fullName evidence="1">Uncharacterized protein</fullName>
    </submittedName>
</protein>
<sequence length="125" mass="13591">MTEVLDSGHVITDEDVDTARLIMELDRTLGRSSDARTLRVAGTPAHQVLPVLGAGPTPETNGHHVPAADDLLATLTSEENAADLAREVGEQLDLDPAEQARVMPRIEHVIRRRLLELVAEIRPGH</sequence>
<keyword evidence="2" id="KW-1185">Reference proteome</keyword>
<name>A0ABP7D484_9ACTN</name>